<dbReference type="InParanoid" id="D8T697"/>
<reference evidence="2 3" key="1">
    <citation type="journal article" date="2011" name="Science">
        <title>The Selaginella genome identifies genetic changes associated with the evolution of vascular plants.</title>
        <authorList>
            <person name="Banks J.A."/>
            <person name="Nishiyama T."/>
            <person name="Hasebe M."/>
            <person name="Bowman J.L."/>
            <person name="Gribskov M."/>
            <person name="dePamphilis C."/>
            <person name="Albert V.A."/>
            <person name="Aono N."/>
            <person name="Aoyama T."/>
            <person name="Ambrose B.A."/>
            <person name="Ashton N.W."/>
            <person name="Axtell M.J."/>
            <person name="Barker E."/>
            <person name="Barker M.S."/>
            <person name="Bennetzen J.L."/>
            <person name="Bonawitz N.D."/>
            <person name="Chapple C."/>
            <person name="Cheng C."/>
            <person name="Correa L.G."/>
            <person name="Dacre M."/>
            <person name="DeBarry J."/>
            <person name="Dreyer I."/>
            <person name="Elias M."/>
            <person name="Engstrom E.M."/>
            <person name="Estelle M."/>
            <person name="Feng L."/>
            <person name="Finet C."/>
            <person name="Floyd S.K."/>
            <person name="Frommer W.B."/>
            <person name="Fujita T."/>
            <person name="Gramzow L."/>
            <person name="Gutensohn M."/>
            <person name="Harholt J."/>
            <person name="Hattori M."/>
            <person name="Heyl A."/>
            <person name="Hirai T."/>
            <person name="Hiwatashi Y."/>
            <person name="Ishikawa M."/>
            <person name="Iwata M."/>
            <person name="Karol K.G."/>
            <person name="Koehler B."/>
            <person name="Kolukisaoglu U."/>
            <person name="Kubo M."/>
            <person name="Kurata T."/>
            <person name="Lalonde S."/>
            <person name="Li K."/>
            <person name="Li Y."/>
            <person name="Litt A."/>
            <person name="Lyons E."/>
            <person name="Manning G."/>
            <person name="Maruyama T."/>
            <person name="Michael T.P."/>
            <person name="Mikami K."/>
            <person name="Miyazaki S."/>
            <person name="Morinaga S."/>
            <person name="Murata T."/>
            <person name="Mueller-Roeber B."/>
            <person name="Nelson D.R."/>
            <person name="Obara M."/>
            <person name="Oguri Y."/>
            <person name="Olmstead R.G."/>
            <person name="Onodera N."/>
            <person name="Petersen B.L."/>
            <person name="Pils B."/>
            <person name="Prigge M."/>
            <person name="Rensing S.A."/>
            <person name="Riano-Pachon D.M."/>
            <person name="Roberts A.W."/>
            <person name="Sato Y."/>
            <person name="Scheller H.V."/>
            <person name="Schulz B."/>
            <person name="Schulz C."/>
            <person name="Shakirov E.V."/>
            <person name="Shibagaki N."/>
            <person name="Shinohara N."/>
            <person name="Shippen D.E."/>
            <person name="Soerensen I."/>
            <person name="Sotooka R."/>
            <person name="Sugimoto N."/>
            <person name="Sugita M."/>
            <person name="Sumikawa N."/>
            <person name="Tanurdzic M."/>
            <person name="Theissen G."/>
            <person name="Ulvskov P."/>
            <person name="Wakazuki S."/>
            <person name="Weng J.K."/>
            <person name="Willats W.W."/>
            <person name="Wipf D."/>
            <person name="Wolf P.G."/>
            <person name="Yang L."/>
            <person name="Zimmer A.D."/>
            <person name="Zhu Q."/>
            <person name="Mitros T."/>
            <person name="Hellsten U."/>
            <person name="Loque D."/>
            <person name="Otillar R."/>
            <person name="Salamov A."/>
            <person name="Schmutz J."/>
            <person name="Shapiro H."/>
            <person name="Lindquist E."/>
            <person name="Lucas S."/>
            <person name="Rokhsar D."/>
            <person name="Grigoriev I.V."/>
        </authorList>
    </citation>
    <scope>NUCLEOTIDE SEQUENCE [LARGE SCALE GENOMIC DNA]</scope>
</reference>
<evidence type="ECO:0000313" key="2">
    <source>
        <dbReference type="EMBL" id="EFJ07878.1"/>
    </source>
</evidence>
<dbReference type="AlphaFoldDB" id="D8T697"/>
<feature type="compositionally biased region" description="Basic and acidic residues" evidence="1">
    <location>
        <begin position="1"/>
        <end position="14"/>
    </location>
</feature>
<dbReference type="EMBL" id="GL377679">
    <property type="protein sequence ID" value="EFJ07878.1"/>
    <property type="molecule type" value="Genomic_DNA"/>
</dbReference>
<name>D8T697_SELML</name>
<protein>
    <submittedName>
        <fullName evidence="2">Uncharacterized protein</fullName>
    </submittedName>
</protein>
<evidence type="ECO:0000313" key="3">
    <source>
        <dbReference type="Proteomes" id="UP000001514"/>
    </source>
</evidence>
<dbReference type="Proteomes" id="UP000001514">
    <property type="component" value="Unassembled WGS sequence"/>
</dbReference>
<dbReference type="HOGENOM" id="CLU_1663726_0_0_1"/>
<gene>
    <name evidence="2" type="ORF">SELMODRAFT_429461</name>
</gene>
<dbReference type="KEGG" id="smo:SELMODRAFT_429461"/>
<sequence>MTHWDHAAPKKVNDEMQSIHSKKQKAARKLQKAWRDFVKQRPGSAKDCSGTVEHGQEKKTQQGICNANLWKFPYFLTKLRKMLEQKRLQLDTALNCEPIFAETYKVNGYRNSDRIVDCSRNSVWNMNKVYKYLSGCPTRTIQHWASSKADLHDVFLMDV</sequence>
<organism evidence="3">
    <name type="scientific">Selaginella moellendorffii</name>
    <name type="common">Spikemoss</name>
    <dbReference type="NCBI Taxonomy" id="88036"/>
    <lineage>
        <taxon>Eukaryota</taxon>
        <taxon>Viridiplantae</taxon>
        <taxon>Streptophyta</taxon>
        <taxon>Embryophyta</taxon>
        <taxon>Tracheophyta</taxon>
        <taxon>Lycopodiopsida</taxon>
        <taxon>Selaginellales</taxon>
        <taxon>Selaginellaceae</taxon>
        <taxon>Selaginella</taxon>
    </lineage>
</organism>
<dbReference type="Gramene" id="EFJ07878">
    <property type="protein sequence ID" value="EFJ07878"/>
    <property type="gene ID" value="SELMODRAFT_429461"/>
</dbReference>
<proteinExistence type="predicted"/>
<evidence type="ECO:0000256" key="1">
    <source>
        <dbReference type="SAM" id="MobiDB-lite"/>
    </source>
</evidence>
<feature type="region of interest" description="Disordered" evidence="1">
    <location>
        <begin position="1"/>
        <end position="25"/>
    </location>
</feature>
<keyword evidence="3" id="KW-1185">Reference proteome</keyword>
<accession>D8T697</accession>